<evidence type="ECO:0000313" key="2">
    <source>
        <dbReference type="Proteomes" id="UP000240322"/>
    </source>
</evidence>
<proteinExistence type="predicted"/>
<evidence type="ECO:0000313" key="1">
    <source>
        <dbReference type="EMBL" id="PSN82319.1"/>
    </source>
</evidence>
<sequence>MLGKNMYGFGKPAQLVQPCAITFWIGVDTDAPLEAEAVGSHTHPQLRMFIPDHRARRQAAY</sequence>
<protein>
    <submittedName>
        <fullName evidence="1">Uncharacterized protein</fullName>
    </submittedName>
</protein>
<accession>A0A2R6A7J1</accession>
<comment type="caution">
    <text evidence="1">The sequence shown here is derived from an EMBL/GenBank/DDBJ whole genome shotgun (WGS) entry which is preliminary data.</text>
</comment>
<dbReference type="Proteomes" id="UP000240322">
    <property type="component" value="Unassembled WGS sequence"/>
</dbReference>
<gene>
    <name evidence="1" type="ORF">B9Q03_14375</name>
</gene>
<dbReference type="AlphaFoldDB" id="A0A2R6A7J1"/>
<organism evidence="1 2">
    <name type="scientific">Candidatus Marsarchaeota G2 archaeon OSP_D</name>
    <dbReference type="NCBI Taxonomy" id="1978157"/>
    <lineage>
        <taxon>Archaea</taxon>
        <taxon>Candidatus Marsarchaeota</taxon>
        <taxon>Candidatus Marsarchaeota group 2</taxon>
    </lineage>
</organism>
<reference evidence="1 2" key="1">
    <citation type="submission" date="2017-04" db="EMBL/GenBank/DDBJ databases">
        <title>Novel microbial lineages endemic to geothermal iron-oxide mats fill important gaps in the evolutionary history of Archaea.</title>
        <authorList>
            <person name="Jay Z.J."/>
            <person name="Beam J.P."/>
            <person name="Dlakic M."/>
            <person name="Rusch D.B."/>
            <person name="Kozubal M.A."/>
            <person name="Inskeep W.P."/>
        </authorList>
    </citation>
    <scope>NUCLEOTIDE SEQUENCE [LARGE SCALE GENOMIC DNA]</scope>
    <source>
        <strain evidence="1">OSP_D</strain>
    </source>
</reference>
<dbReference type="EMBL" id="NEXE01000370">
    <property type="protein sequence ID" value="PSN82319.1"/>
    <property type="molecule type" value="Genomic_DNA"/>
</dbReference>
<name>A0A2R6A7J1_9ARCH</name>